<feature type="domain" description="Flagellin C-terminal" evidence="5">
    <location>
        <begin position="216"/>
        <end position="296"/>
    </location>
</feature>
<keyword evidence="6" id="KW-0966">Cell projection</keyword>
<dbReference type="Pfam" id="PF00700">
    <property type="entry name" value="Flagellin_C"/>
    <property type="match status" value="1"/>
</dbReference>
<evidence type="ECO:0000259" key="5">
    <source>
        <dbReference type="Pfam" id="PF00700"/>
    </source>
</evidence>
<evidence type="ECO:0000256" key="1">
    <source>
        <dbReference type="ARBA" id="ARBA00005709"/>
    </source>
</evidence>
<dbReference type="Pfam" id="PF00669">
    <property type="entry name" value="Flagellin_N"/>
    <property type="match status" value="1"/>
</dbReference>
<keyword evidence="7" id="KW-1185">Reference proteome</keyword>
<organism evidence="6 7">
    <name type="scientific">Granulicella aggregans</name>
    <dbReference type="NCBI Taxonomy" id="474949"/>
    <lineage>
        <taxon>Bacteria</taxon>
        <taxon>Pseudomonadati</taxon>
        <taxon>Acidobacteriota</taxon>
        <taxon>Terriglobia</taxon>
        <taxon>Terriglobales</taxon>
        <taxon>Acidobacteriaceae</taxon>
        <taxon>Granulicella</taxon>
    </lineage>
</organism>
<evidence type="ECO:0000313" key="7">
    <source>
        <dbReference type="Proteomes" id="UP000540989"/>
    </source>
</evidence>
<dbReference type="AlphaFoldDB" id="A0A7W8E2H2"/>
<dbReference type="RefSeq" id="WP_184214022.1">
    <property type="nucleotide sequence ID" value="NZ_JACHIP010000001.1"/>
</dbReference>
<dbReference type="PANTHER" id="PTHR42792:SF1">
    <property type="entry name" value="FLAGELLAR HOOK-ASSOCIATED PROTEIN 3"/>
    <property type="match status" value="1"/>
</dbReference>
<reference evidence="6 7" key="1">
    <citation type="submission" date="2020-08" db="EMBL/GenBank/DDBJ databases">
        <title>Genomic Encyclopedia of Type Strains, Phase IV (KMG-V): Genome sequencing to study the core and pangenomes of soil and plant-associated prokaryotes.</title>
        <authorList>
            <person name="Whitman W."/>
        </authorList>
    </citation>
    <scope>NUCLEOTIDE SEQUENCE [LARGE SCALE GENOMIC DNA]</scope>
    <source>
        <strain evidence="6 7">M8UP14</strain>
    </source>
</reference>
<evidence type="ECO:0000313" key="6">
    <source>
        <dbReference type="EMBL" id="MBB5056371.1"/>
    </source>
</evidence>
<keyword evidence="6" id="KW-0282">Flagellum</keyword>
<comment type="subcellular location">
    <subcellularLocation>
        <location evidence="3">Secreted</location>
    </subcellularLocation>
    <subcellularLocation>
        <location evidence="3">Bacterial flagellum</location>
    </subcellularLocation>
</comment>
<evidence type="ECO:0000256" key="3">
    <source>
        <dbReference type="RuleBase" id="RU362073"/>
    </source>
</evidence>
<comment type="similarity">
    <text evidence="1 3">Belongs to the bacterial flagellin family.</text>
</comment>
<keyword evidence="2 3" id="KW-0975">Bacterial flagellum</keyword>
<dbReference type="InterPro" id="IPR046358">
    <property type="entry name" value="Flagellin_C"/>
</dbReference>
<keyword evidence="6" id="KW-0969">Cilium</keyword>
<dbReference type="GO" id="GO:0005576">
    <property type="term" value="C:extracellular region"/>
    <property type="evidence" value="ECO:0007669"/>
    <property type="project" value="UniProtKB-SubCell"/>
</dbReference>
<gene>
    <name evidence="6" type="ORF">HDF16_001040</name>
</gene>
<proteinExistence type="inferred from homology"/>
<evidence type="ECO:0000256" key="2">
    <source>
        <dbReference type="ARBA" id="ARBA00023143"/>
    </source>
</evidence>
<comment type="caution">
    <text evidence="6">The sequence shown here is derived from an EMBL/GenBank/DDBJ whole genome shotgun (WGS) entry which is preliminary data.</text>
</comment>
<dbReference type="PANTHER" id="PTHR42792">
    <property type="entry name" value="FLAGELLIN"/>
    <property type="match status" value="1"/>
</dbReference>
<dbReference type="EMBL" id="JACHIP010000001">
    <property type="protein sequence ID" value="MBB5056371.1"/>
    <property type="molecule type" value="Genomic_DNA"/>
</dbReference>
<keyword evidence="3" id="KW-0964">Secreted</keyword>
<dbReference type="GO" id="GO:0009288">
    <property type="term" value="C:bacterial-type flagellum"/>
    <property type="evidence" value="ECO:0007669"/>
    <property type="project" value="UniProtKB-SubCell"/>
</dbReference>
<name>A0A7W8E2H2_9BACT</name>
<feature type="domain" description="Flagellin N-terminal" evidence="4">
    <location>
        <begin position="15"/>
        <end position="137"/>
    </location>
</feature>
<accession>A0A7W8E2H2</accession>
<sequence length="297" mass="30341">MRFNPSLNASVIIDIQNSEQAVQTAFQQVSTGLKVNQPSDDPSASSSYIQLQAQAANVDQYSSNASSVLSQAQTADSVLTSVVGLLNQAITLGTEGANSTTSNADRQSIATNIQGILSNVVGLANTTFQGISLFGGTVSGKAAFTADSTSSTGYTYNGNTGVNSISVGSSLSVQANIPGSTLFTNSSANVLGALSSLASALQAGNSSTIAIATTDITSALQYVTAQHAVYGNTINQLTSQETYLSQEKVTLSSRENSLVGIDAATAAENLTQAETSNSSVLAAAAKVIQNSLLNYLK</sequence>
<dbReference type="Proteomes" id="UP000540989">
    <property type="component" value="Unassembled WGS sequence"/>
</dbReference>
<dbReference type="InterPro" id="IPR001492">
    <property type="entry name" value="Flagellin"/>
</dbReference>
<dbReference type="GO" id="GO:0005198">
    <property type="term" value="F:structural molecule activity"/>
    <property type="evidence" value="ECO:0007669"/>
    <property type="project" value="UniProtKB-UniRule"/>
</dbReference>
<comment type="function">
    <text evidence="3">Flagellin is the subunit protein which polymerizes to form the filaments of bacterial flagella.</text>
</comment>
<protein>
    <recommendedName>
        <fullName evidence="3">Flagellin</fullName>
    </recommendedName>
</protein>
<dbReference type="InterPro" id="IPR001029">
    <property type="entry name" value="Flagellin_N"/>
</dbReference>
<dbReference type="SUPFAM" id="SSF64518">
    <property type="entry name" value="Phase 1 flagellin"/>
    <property type="match status" value="1"/>
</dbReference>
<evidence type="ECO:0000259" key="4">
    <source>
        <dbReference type="Pfam" id="PF00669"/>
    </source>
</evidence>
<dbReference type="Gene3D" id="1.20.1330.10">
    <property type="entry name" value="f41 fragment of flagellin, N-terminal domain"/>
    <property type="match status" value="1"/>
</dbReference>